<dbReference type="EMBL" id="UOFJ01000136">
    <property type="protein sequence ID" value="VAW64590.1"/>
    <property type="molecule type" value="Genomic_DNA"/>
</dbReference>
<dbReference type="Gene3D" id="1.20.1600.10">
    <property type="entry name" value="Outer membrane efflux proteins (OEP)"/>
    <property type="match status" value="1"/>
</dbReference>
<gene>
    <name evidence="2" type="ORF">MNBD_GAMMA10-1052</name>
</gene>
<feature type="coiled-coil region" evidence="1">
    <location>
        <begin position="186"/>
        <end position="213"/>
    </location>
</feature>
<dbReference type="AlphaFoldDB" id="A0A3B0XIV4"/>
<dbReference type="SUPFAM" id="SSF56954">
    <property type="entry name" value="Outer membrane efflux proteins (OEP)"/>
    <property type="match status" value="1"/>
</dbReference>
<accession>A0A3B0XIV4</accession>
<reference evidence="2" key="1">
    <citation type="submission" date="2018-06" db="EMBL/GenBank/DDBJ databases">
        <authorList>
            <person name="Zhirakovskaya E."/>
        </authorList>
    </citation>
    <scope>NUCLEOTIDE SEQUENCE</scope>
</reference>
<organism evidence="2">
    <name type="scientific">hydrothermal vent metagenome</name>
    <dbReference type="NCBI Taxonomy" id="652676"/>
    <lineage>
        <taxon>unclassified sequences</taxon>
        <taxon>metagenomes</taxon>
        <taxon>ecological metagenomes</taxon>
    </lineage>
</organism>
<dbReference type="GO" id="GO:0015562">
    <property type="term" value="F:efflux transmembrane transporter activity"/>
    <property type="evidence" value="ECO:0007669"/>
    <property type="project" value="InterPro"/>
</dbReference>
<dbReference type="PANTHER" id="PTHR30203:SF24">
    <property type="entry name" value="BLR4935 PROTEIN"/>
    <property type="match status" value="1"/>
</dbReference>
<evidence type="ECO:0000256" key="1">
    <source>
        <dbReference type="SAM" id="Coils"/>
    </source>
</evidence>
<protein>
    <recommendedName>
        <fullName evidence="3">Heavy metal RND efflux outer membrane protein, CzcC family</fullName>
    </recommendedName>
</protein>
<evidence type="ECO:0000313" key="2">
    <source>
        <dbReference type="EMBL" id="VAW64590.1"/>
    </source>
</evidence>
<keyword evidence="1" id="KW-0175">Coiled coil</keyword>
<dbReference type="Pfam" id="PF02321">
    <property type="entry name" value="OEP"/>
    <property type="match status" value="1"/>
</dbReference>
<dbReference type="PANTHER" id="PTHR30203">
    <property type="entry name" value="OUTER MEMBRANE CATION EFFLUX PROTEIN"/>
    <property type="match status" value="1"/>
</dbReference>
<name>A0A3B0XIV4_9ZZZZ</name>
<sequence length="433" mass="48880">MLSRSKRPLFGYILLLFSTLIQAETSGRLNLNADLNENTHGMNLRQAINKTFEHNPALKSLHHQLRAQQGLELQAGFAASPELDFVVEDALGTGDFKGMDMAQATLGISWVVEGEIRQSFIDEAHAGTLSLSTEENIKRLDAAAETARLYLICLSHQARMINADNTLKLASETVSAVHKRVIAGKAPEAELARAEAELAKKQLDREALDHQLNSAIHLLAAQWGVTQPHFTQVEGDIFRLPTPLSFETLKNRIEQSPDFLRLLSDKRLRQAQLTLMQSQSNPQWRVNLGLRHFEFTNDQALVAGISIPFGERTQNTGRISAARERISQTHALQDELRVRIQTTLFVLSQQLQHSIHRVDAYQEQIIPRLEAAFKQTRQAYEMGRYSYLEWRSVQAELLDARTSLIEDSIDARLKMIEIERLTGIPVTRPADNR</sequence>
<proteinExistence type="predicted"/>
<dbReference type="InterPro" id="IPR003423">
    <property type="entry name" value="OMP_efflux"/>
</dbReference>
<dbReference type="InterPro" id="IPR010131">
    <property type="entry name" value="MdtP/NodT-like"/>
</dbReference>
<evidence type="ECO:0008006" key="3">
    <source>
        <dbReference type="Google" id="ProtNLM"/>
    </source>
</evidence>